<proteinExistence type="predicted"/>
<reference evidence="1" key="1">
    <citation type="submission" date="2019-11" db="EMBL/GenBank/DDBJ databases">
        <title>Genomic insights into an expanded diversity of filamentous marine cyanobacteria reveals the extraordinary biosynthetic potential of Moorea and Okeania.</title>
        <authorList>
            <person name="Ferreira Leao T."/>
            <person name="Wang M."/>
            <person name="Moss N."/>
            <person name="Da Silva R."/>
            <person name="Sanders J."/>
            <person name="Nurk S."/>
            <person name="Gurevich A."/>
            <person name="Humphrey G."/>
            <person name="Reher R."/>
            <person name="Zhu Q."/>
            <person name="Belda-Ferre P."/>
            <person name="Glukhov E."/>
            <person name="Rex R."/>
            <person name="Dorrestein P.C."/>
            <person name="Knight R."/>
            <person name="Pevzner P."/>
            <person name="Gerwick W.H."/>
            <person name="Gerwick L."/>
        </authorList>
    </citation>
    <scope>NUCLEOTIDE SEQUENCE</scope>
    <source>
        <strain evidence="1">SIO1C4</strain>
    </source>
</reference>
<evidence type="ECO:0000313" key="1">
    <source>
        <dbReference type="EMBL" id="NER32416.1"/>
    </source>
</evidence>
<gene>
    <name evidence="1" type="ORF">F6J89_33695</name>
</gene>
<organism evidence="1">
    <name type="scientific">Symploca sp. SIO1C4</name>
    <dbReference type="NCBI Taxonomy" id="2607765"/>
    <lineage>
        <taxon>Bacteria</taxon>
        <taxon>Bacillati</taxon>
        <taxon>Cyanobacteriota</taxon>
        <taxon>Cyanophyceae</taxon>
        <taxon>Coleofasciculales</taxon>
        <taxon>Coleofasciculaceae</taxon>
        <taxon>Symploca</taxon>
    </lineage>
</organism>
<sequence length="106" mass="12034">MTASSEKKPYATSGRYLPTWRELNQDSSPEAEAVLFALWRNAPAWKKLQMMDSLNQTARQLTLHGLQERYPNASEAELRWRLNATFLGEELTQTVYGSMPTAGNGR</sequence>
<dbReference type="AlphaFoldDB" id="A0A6B3NGP2"/>
<comment type="caution">
    <text evidence="1">The sequence shown here is derived from an EMBL/GenBank/DDBJ whole genome shotgun (WGS) entry which is preliminary data.</text>
</comment>
<name>A0A6B3NGP2_9CYAN</name>
<protein>
    <submittedName>
        <fullName evidence="1">Uncharacterized protein</fullName>
    </submittedName>
</protein>
<dbReference type="EMBL" id="JAAHFQ010001231">
    <property type="protein sequence ID" value="NER32416.1"/>
    <property type="molecule type" value="Genomic_DNA"/>
</dbReference>
<accession>A0A6B3NGP2</accession>